<comment type="caution">
    <text evidence="3">The sequence shown here is derived from an EMBL/GenBank/DDBJ whole genome shotgun (WGS) entry which is preliminary data.</text>
</comment>
<feature type="compositionally biased region" description="Pro residues" evidence="1">
    <location>
        <begin position="35"/>
        <end position="50"/>
    </location>
</feature>
<feature type="compositionally biased region" description="Pro residues" evidence="1">
    <location>
        <begin position="145"/>
        <end position="158"/>
    </location>
</feature>
<reference evidence="4" key="1">
    <citation type="journal article" date="2019" name="Int. J. Syst. Evol. Microbiol.">
        <title>The Global Catalogue of Microorganisms (GCM) 10K type strain sequencing project: providing services to taxonomists for standard genome sequencing and annotation.</title>
        <authorList>
            <consortium name="The Broad Institute Genomics Platform"/>
            <consortium name="The Broad Institute Genome Sequencing Center for Infectious Disease"/>
            <person name="Wu L."/>
            <person name="Ma J."/>
        </authorList>
    </citation>
    <scope>NUCLEOTIDE SEQUENCE [LARGE SCALE GENOMIC DNA]</scope>
    <source>
        <strain evidence="4">XZYJ18</strain>
    </source>
</reference>
<evidence type="ECO:0000313" key="3">
    <source>
        <dbReference type="EMBL" id="MFC4561197.1"/>
    </source>
</evidence>
<evidence type="ECO:0000313" key="4">
    <source>
        <dbReference type="Proteomes" id="UP001595923"/>
    </source>
</evidence>
<name>A0ABV9DR76_9ACTN</name>
<evidence type="ECO:0000256" key="2">
    <source>
        <dbReference type="SAM" id="Phobius"/>
    </source>
</evidence>
<dbReference type="EMBL" id="JBHSFQ010000003">
    <property type="protein sequence ID" value="MFC4561197.1"/>
    <property type="molecule type" value="Genomic_DNA"/>
</dbReference>
<keyword evidence="4" id="KW-1185">Reference proteome</keyword>
<feature type="region of interest" description="Disordered" evidence="1">
    <location>
        <begin position="1"/>
        <end position="164"/>
    </location>
</feature>
<gene>
    <name evidence="3" type="ORF">ACFO4E_04920</name>
</gene>
<proteinExistence type="predicted"/>
<keyword evidence="2" id="KW-0472">Membrane</keyword>
<keyword evidence="2" id="KW-1133">Transmembrane helix</keyword>
<feature type="compositionally biased region" description="Low complexity" evidence="1">
    <location>
        <begin position="125"/>
        <end position="139"/>
    </location>
</feature>
<dbReference type="Proteomes" id="UP001595923">
    <property type="component" value="Unassembled WGS sequence"/>
</dbReference>
<accession>A0ABV9DR76</accession>
<keyword evidence="2" id="KW-0812">Transmembrane</keyword>
<evidence type="ECO:0000256" key="1">
    <source>
        <dbReference type="SAM" id="MobiDB-lite"/>
    </source>
</evidence>
<organism evidence="3 4">
    <name type="scientific">Nocardiopsis mangrovi</name>
    <dbReference type="NCBI Taxonomy" id="1179818"/>
    <lineage>
        <taxon>Bacteria</taxon>
        <taxon>Bacillati</taxon>
        <taxon>Actinomycetota</taxon>
        <taxon>Actinomycetes</taxon>
        <taxon>Streptosporangiales</taxon>
        <taxon>Nocardiopsidaceae</taxon>
        <taxon>Nocardiopsis</taxon>
    </lineage>
</organism>
<feature type="compositionally biased region" description="Gly residues" evidence="1">
    <location>
        <begin position="8"/>
        <end position="18"/>
    </location>
</feature>
<dbReference type="RefSeq" id="WP_378571810.1">
    <property type="nucleotide sequence ID" value="NZ_JBHSFQ010000003.1"/>
</dbReference>
<feature type="transmembrane region" description="Helical" evidence="2">
    <location>
        <begin position="173"/>
        <end position="194"/>
    </location>
</feature>
<feature type="compositionally biased region" description="Low complexity" evidence="1">
    <location>
        <begin position="81"/>
        <end position="109"/>
    </location>
</feature>
<feature type="compositionally biased region" description="Pro residues" evidence="1">
    <location>
        <begin position="110"/>
        <end position="120"/>
    </location>
</feature>
<protein>
    <submittedName>
        <fullName evidence="3">Uncharacterized protein</fullName>
    </submittedName>
</protein>
<sequence length="367" mass="36733">MTQPPSGGPGEGPSGPFGGSPSAPRPETPPERPTDTPPGRPDPQARPGPGYPHEQGDPGQRHPGPAAAHHHQGQDPPPGYGPAAQGAPRPAEPARPQEGGPGAAQGFPGRPAPGPPPAPGGHPAGQGPSQGPVPFAPVSGSGGPGPQPAYGAPPPEAPPVRAAPQQSRGCATAAISVLAVIALLLVVAGVWAIVSLAGGGGGYQSAPDCAVGETAALESLVPEYSEELAQPLEGMDESWRDGYECRWGTPSDAVAVPATARLVLVRVGDRGATDGEQGAAEALRAAPRDNDVREVDDLGDEATAWNESSQGFAWGCVGVRLANLFTLSCYTASIDYQVSGAIPEDDALAGAEELASATAAAIEDGDY</sequence>